<feature type="signal peptide" evidence="1">
    <location>
        <begin position="1"/>
        <end position="22"/>
    </location>
</feature>
<dbReference type="InterPro" id="IPR032591">
    <property type="entry name" value="DUF4908"/>
</dbReference>
<proteinExistence type="predicted"/>
<sequence length="242" mass="26406">MLRLAPALIAGAIAFAPLSLMAASAQAPTEQTPLFGVNPNFQNGTARYVNLAGEGFTFERVGSRAYMQFDNDEEVWALKATVGQRGDEFLKNDAGRLFLRMTEVGGVILYHADAPRGEPVARENVKPASLIPPDTEEAGFEGRLSAYLTLRLGKEISVQALPAGEAETKWYQDAAGVVAKAMVKAEKHTDNVRQVRILRGDVPDFKFNDAGVLTIYVDPKSGYFGRPSSDRVIRFLINRVSS</sequence>
<organism evidence="2 3">
    <name type="scientific">Ponticaulis profundi</name>
    <dbReference type="NCBI Taxonomy" id="2665222"/>
    <lineage>
        <taxon>Bacteria</taxon>
        <taxon>Pseudomonadati</taxon>
        <taxon>Pseudomonadota</taxon>
        <taxon>Alphaproteobacteria</taxon>
        <taxon>Hyphomonadales</taxon>
        <taxon>Hyphomonadaceae</taxon>
        <taxon>Ponticaulis</taxon>
    </lineage>
</organism>
<name>A0ABW1SDF5_9PROT</name>
<reference evidence="3" key="1">
    <citation type="journal article" date="2019" name="Int. J. Syst. Evol. Microbiol.">
        <title>The Global Catalogue of Microorganisms (GCM) 10K type strain sequencing project: providing services to taxonomists for standard genome sequencing and annotation.</title>
        <authorList>
            <consortium name="The Broad Institute Genomics Platform"/>
            <consortium name="The Broad Institute Genome Sequencing Center for Infectious Disease"/>
            <person name="Wu L."/>
            <person name="Ma J."/>
        </authorList>
    </citation>
    <scope>NUCLEOTIDE SEQUENCE [LARGE SCALE GENOMIC DNA]</scope>
    <source>
        <strain evidence="3">CGMCC-1.15741</strain>
    </source>
</reference>
<keyword evidence="3" id="KW-1185">Reference proteome</keyword>
<dbReference type="Pfam" id="PF16252">
    <property type="entry name" value="DUF4908"/>
    <property type="match status" value="1"/>
</dbReference>
<gene>
    <name evidence="2" type="ORF">ACFQDM_14575</name>
</gene>
<accession>A0ABW1SDF5</accession>
<evidence type="ECO:0000313" key="2">
    <source>
        <dbReference type="EMBL" id="MFC6199308.1"/>
    </source>
</evidence>
<keyword evidence="1" id="KW-0732">Signal</keyword>
<evidence type="ECO:0000256" key="1">
    <source>
        <dbReference type="SAM" id="SignalP"/>
    </source>
</evidence>
<comment type="caution">
    <text evidence="2">The sequence shown here is derived from an EMBL/GenBank/DDBJ whole genome shotgun (WGS) entry which is preliminary data.</text>
</comment>
<feature type="chain" id="PRO_5045692945" evidence="1">
    <location>
        <begin position="23"/>
        <end position="242"/>
    </location>
</feature>
<dbReference type="EMBL" id="JBHSSW010000028">
    <property type="protein sequence ID" value="MFC6199308.1"/>
    <property type="molecule type" value="Genomic_DNA"/>
</dbReference>
<dbReference type="Proteomes" id="UP001596303">
    <property type="component" value="Unassembled WGS sequence"/>
</dbReference>
<protein>
    <submittedName>
        <fullName evidence="2">DUF4908 domain-containing protein</fullName>
    </submittedName>
</protein>
<evidence type="ECO:0000313" key="3">
    <source>
        <dbReference type="Proteomes" id="UP001596303"/>
    </source>
</evidence>
<dbReference type="RefSeq" id="WP_377380249.1">
    <property type="nucleotide sequence ID" value="NZ_JBHSSW010000028.1"/>
</dbReference>